<dbReference type="Gene3D" id="2.130.10.10">
    <property type="entry name" value="YVTN repeat-like/Quinoprotein amine dehydrogenase"/>
    <property type="match status" value="1"/>
</dbReference>
<feature type="repeat" description="WD" evidence="4">
    <location>
        <begin position="242"/>
        <end position="274"/>
    </location>
</feature>
<sequence length="558" mass="62723">MLLSCPPLVTPGRLAVPTIPAREVVVQVPIEIHVVIFQYLDGRSLTQCLKVCRHWYRIIHQYEELIWGSAAKTDFEFEGISRFWKLQMQHPRSFNDIGSFRALKRTWADSYRISTNWYSGNCHGYFPETIDSESTSKHPHAVVGIPQEGLFSTSLNLVPGGQLVRYNPIYRPPASEGQEARNSTIAVLQHTSSGNTSVLSSEPFAGISSQYTHPLLNYMVTGDINGNVSLRDLAKQDDVITWTGHRGRVLCVSMNENVVISGGSDCTLRVWDIDRLMPNRKNQSTDAANWRGTIDISLYLSPSSEWFTGVGEIAVNDNLIACSSDTSAPILIFSLLTGSMVYQLRSRFMGTGSMFSHLCMTPFFLLTKGKVSPNDNGPRVVQSTSNHIMEDSRINSQEQSSTRYGYVTQLNDSTINIPRQPNLTAYQLQQLLQLRNTPMGDDDDALSQPDMRACINVWDLRTGKIIYRLVPDSSPENRRFTSITDIRTTPDFSKVVAVLCDMTSGKEKVYVWDFSCHVGPKTSIEAREQEMFIEEVDNEPIKAYAPVYPRAGKAWLCY</sequence>
<evidence type="ECO:0000313" key="6">
    <source>
        <dbReference type="EMBL" id="KAG2185154.1"/>
    </source>
</evidence>
<keyword evidence="3" id="KW-0833">Ubl conjugation pathway</keyword>
<dbReference type="PANTHER" id="PTHR19872">
    <property type="entry name" value="UBIQUITIN LIGASE SPECIFICITY FACTOR/HREP PROTEIN"/>
    <property type="match status" value="1"/>
</dbReference>
<feature type="domain" description="F-box" evidence="5">
    <location>
        <begin position="22"/>
        <end position="70"/>
    </location>
</feature>
<reference evidence="6" key="1">
    <citation type="submission" date="2020-12" db="EMBL/GenBank/DDBJ databases">
        <title>Metabolic potential, ecology and presence of endohyphal bacteria is reflected in genomic diversity of Mucoromycotina.</title>
        <authorList>
            <person name="Muszewska A."/>
            <person name="Okrasinska A."/>
            <person name="Steczkiewicz K."/>
            <person name="Drgas O."/>
            <person name="Orlowska M."/>
            <person name="Perlinska-Lenart U."/>
            <person name="Aleksandrzak-Piekarczyk T."/>
            <person name="Szatraj K."/>
            <person name="Zielenkiewicz U."/>
            <person name="Pilsyk S."/>
            <person name="Malc E."/>
            <person name="Mieczkowski P."/>
            <person name="Kruszewska J.S."/>
            <person name="Biernat P."/>
            <person name="Pawlowska J."/>
        </authorList>
    </citation>
    <scope>NUCLEOTIDE SEQUENCE</scope>
    <source>
        <strain evidence="6">WA0000051536</strain>
    </source>
</reference>
<dbReference type="PROSITE" id="PS50181">
    <property type="entry name" value="FBOX"/>
    <property type="match status" value="1"/>
</dbReference>
<evidence type="ECO:0000313" key="7">
    <source>
        <dbReference type="Proteomes" id="UP000612746"/>
    </source>
</evidence>
<dbReference type="PROSITE" id="PS00678">
    <property type="entry name" value="WD_REPEATS_1"/>
    <property type="match status" value="1"/>
</dbReference>
<evidence type="ECO:0000256" key="2">
    <source>
        <dbReference type="ARBA" id="ARBA00022737"/>
    </source>
</evidence>
<dbReference type="Pfam" id="PF12937">
    <property type="entry name" value="F-box-like"/>
    <property type="match status" value="1"/>
</dbReference>
<dbReference type="InterPro" id="IPR019775">
    <property type="entry name" value="WD40_repeat_CS"/>
</dbReference>
<dbReference type="Proteomes" id="UP000612746">
    <property type="component" value="Unassembled WGS sequence"/>
</dbReference>
<accession>A0A8H7UND1</accession>
<evidence type="ECO:0000256" key="3">
    <source>
        <dbReference type="ARBA" id="ARBA00022786"/>
    </source>
</evidence>
<dbReference type="EMBL" id="JAEPRA010000005">
    <property type="protein sequence ID" value="KAG2185154.1"/>
    <property type="molecule type" value="Genomic_DNA"/>
</dbReference>
<dbReference type="PROSITE" id="PS50082">
    <property type="entry name" value="WD_REPEATS_2"/>
    <property type="match status" value="1"/>
</dbReference>
<protein>
    <recommendedName>
        <fullName evidence="5">F-box domain-containing protein</fullName>
    </recommendedName>
</protein>
<dbReference type="SMART" id="SM00256">
    <property type="entry name" value="FBOX"/>
    <property type="match status" value="1"/>
</dbReference>
<dbReference type="InterPro" id="IPR051075">
    <property type="entry name" value="SCF_subunit_WD-repeat"/>
</dbReference>
<comment type="caution">
    <text evidence="6">The sequence shown here is derived from an EMBL/GenBank/DDBJ whole genome shotgun (WGS) entry which is preliminary data.</text>
</comment>
<name>A0A8H7UND1_9FUNG</name>
<dbReference type="InterPro" id="IPR015943">
    <property type="entry name" value="WD40/YVTN_repeat-like_dom_sf"/>
</dbReference>
<proteinExistence type="predicted"/>
<dbReference type="PANTHER" id="PTHR19872:SF9">
    <property type="entry name" value="UBIQUITIN-BINDING SDF UBIQUITIN LIGASE COMPLEX SUBUNIT"/>
    <property type="match status" value="1"/>
</dbReference>
<dbReference type="Pfam" id="PF00400">
    <property type="entry name" value="WD40"/>
    <property type="match status" value="1"/>
</dbReference>
<dbReference type="InterPro" id="IPR036047">
    <property type="entry name" value="F-box-like_dom_sf"/>
</dbReference>
<dbReference type="SUPFAM" id="SSF50978">
    <property type="entry name" value="WD40 repeat-like"/>
    <property type="match status" value="1"/>
</dbReference>
<organism evidence="6 7">
    <name type="scientific">Umbelopsis vinacea</name>
    <dbReference type="NCBI Taxonomy" id="44442"/>
    <lineage>
        <taxon>Eukaryota</taxon>
        <taxon>Fungi</taxon>
        <taxon>Fungi incertae sedis</taxon>
        <taxon>Mucoromycota</taxon>
        <taxon>Mucoromycotina</taxon>
        <taxon>Umbelopsidomycetes</taxon>
        <taxon>Umbelopsidales</taxon>
        <taxon>Umbelopsidaceae</taxon>
        <taxon>Umbelopsis</taxon>
    </lineage>
</organism>
<evidence type="ECO:0000256" key="1">
    <source>
        <dbReference type="ARBA" id="ARBA00022574"/>
    </source>
</evidence>
<gene>
    <name evidence="6" type="ORF">INT44_001944</name>
</gene>
<dbReference type="InterPro" id="IPR036322">
    <property type="entry name" value="WD40_repeat_dom_sf"/>
</dbReference>
<evidence type="ECO:0000256" key="4">
    <source>
        <dbReference type="PROSITE-ProRule" id="PRU00221"/>
    </source>
</evidence>
<dbReference type="CDD" id="cd09917">
    <property type="entry name" value="F-box_SF"/>
    <property type="match status" value="1"/>
</dbReference>
<feature type="non-terminal residue" evidence="6">
    <location>
        <position position="1"/>
    </location>
</feature>
<dbReference type="SMART" id="SM00320">
    <property type="entry name" value="WD40"/>
    <property type="match status" value="3"/>
</dbReference>
<dbReference type="PROSITE" id="PS50294">
    <property type="entry name" value="WD_REPEATS_REGION"/>
    <property type="match status" value="1"/>
</dbReference>
<keyword evidence="2" id="KW-0677">Repeat</keyword>
<dbReference type="SUPFAM" id="SSF81383">
    <property type="entry name" value="F-box domain"/>
    <property type="match status" value="1"/>
</dbReference>
<dbReference type="OrthoDB" id="1602884at2759"/>
<dbReference type="InterPro" id="IPR001810">
    <property type="entry name" value="F-box_dom"/>
</dbReference>
<dbReference type="Gene3D" id="1.20.1280.50">
    <property type="match status" value="1"/>
</dbReference>
<dbReference type="AlphaFoldDB" id="A0A8H7UND1"/>
<dbReference type="InterPro" id="IPR001680">
    <property type="entry name" value="WD40_rpt"/>
</dbReference>
<keyword evidence="7" id="KW-1185">Reference proteome</keyword>
<keyword evidence="1 4" id="KW-0853">WD repeat</keyword>
<evidence type="ECO:0000259" key="5">
    <source>
        <dbReference type="PROSITE" id="PS50181"/>
    </source>
</evidence>